<dbReference type="AlphaFoldDB" id="A0A815JRV0"/>
<evidence type="ECO:0000313" key="2">
    <source>
        <dbReference type="Proteomes" id="UP000663882"/>
    </source>
</evidence>
<dbReference type="EMBL" id="CAJNOO010004499">
    <property type="protein sequence ID" value="CAF1383477.1"/>
    <property type="molecule type" value="Genomic_DNA"/>
</dbReference>
<dbReference type="Proteomes" id="UP000663882">
    <property type="component" value="Unassembled WGS sequence"/>
</dbReference>
<organism evidence="1 2">
    <name type="scientific">Rotaria sordida</name>
    <dbReference type="NCBI Taxonomy" id="392033"/>
    <lineage>
        <taxon>Eukaryota</taxon>
        <taxon>Metazoa</taxon>
        <taxon>Spiralia</taxon>
        <taxon>Gnathifera</taxon>
        <taxon>Rotifera</taxon>
        <taxon>Eurotatoria</taxon>
        <taxon>Bdelloidea</taxon>
        <taxon>Philodinida</taxon>
        <taxon>Philodinidae</taxon>
        <taxon>Rotaria</taxon>
    </lineage>
</organism>
<reference evidence="1" key="1">
    <citation type="submission" date="2021-02" db="EMBL/GenBank/DDBJ databases">
        <authorList>
            <person name="Nowell W R."/>
        </authorList>
    </citation>
    <scope>NUCLEOTIDE SEQUENCE</scope>
</reference>
<sequence length="130" mass="15213">MLSNLKLAPINKLEEQESYCIIKWEDTKKIEIIARKYILLPPSKDPEDNVSYLIDINDEKRLGRVLVHGTKEHCESILQEFLLHEPKSQDKGLVKEKISQNIVREIPIEIRNKKQQPISDEPLNEKCRVN</sequence>
<proteinExistence type="predicted"/>
<protein>
    <submittedName>
        <fullName evidence="1">Uncharacterized protein</fullName>
    </submittedName>
</protein>
<accession>A0A815JRV0</accession>
<evidence type="ECO:0000313" key="1">
    <source>
        <dbReference type="EMBL" id="CAF1383477.1"/>
    </source>
</evidence>
<comment type="caution">
    <text evidence="1">The sequence shown here is derived from an EMBL/GenBank/DDBJ whole genome shotgun (WGS) entry which is preliminary data.</text>
</comment>
<name>A0A815JRV0_9BILA</name>
<gene>
    <name evidence="1" type="ORF">RFH988_LOCUS33973</name>
</gene>